<reference evidence="2" key="1">
    <citation type="journal article" date="2019" name="Sci. Rep.">
        <title>Draft genome of Tanacetum cinerariifolium, the natural source of mosquito coil.</title>
        <authorList>
            <person name="Yamashiro T."/>
            <person name="Shiraishi A."/>
            <person name="Satake H."/>
            <person name="Nakayama K."/>
        </authorList>
    </citation>
    <scope>NUCLEOTIDE SEQUENCE</scope>
</reference>
<gene>
    <name evidence="2" type="ORF">Tci_898431</name>
</gene>
<accession>A0A699USY8</accession>
<organism evidence="2">
    <name type="scientific">Tanacetum cinerariifolium</name>
    <name type="common">Dalmatian daisy</name>
    <name type="synonym">Chrysanthemum cinerariifolium</name>
    <dbReference type="NCBI Taxonomy" id="118510"/>
    <lineage>
        <taxon>Eukaryota</taxon>
        <taxon>Viridiplantae</taxon>
        <taxon>Streptophyta</taxon>
        <taxon>Embryophyta</taxon>
        <taxon>Tracheophyta</taxon>
        <taxon>Spermatophyta</taxon>
        <taxon>Magnoliopsida</taxon>
        <taxon>eudicotyledons</taxon>
        <taxon>Gunneridae</taxon>
        <taxon>Pentapetalae</taxon>
        <taxon>asterids</taxon>
        <taxon>campanulids</taxon>
        <taxon>Asterales</taxon>
        <taxon>Asteraceae</taxon>
        <taxon>Asteroideae</taxon>
        <taxon>Anthemideae</taxon>
        <taxon>Anthemidinae</taxon>
        <taxon>Tanacetum</taxon>
    </lineage>
</organism>
<evidence type="ECO:0000313" key="2">
    <source>
        <dbReference type="EMBL" id="GFD26462.1"/>
    </source>
</evidence>
<dbReference type="Pfam" id="PF25597">
    <property type="entry name" value="SH3_retrovirus"/>
    <property type="match status" value="1"/>
</dbReference>
<sequence>KTPYDLVHNKKPDITLFRVFGALCYPTNDSEDLRKLQPTVDIGIFVGYAPSQKGYRIYNKRTQQIMETIHVQFNELTEPMAPVHLSTGPAPIFLMLGQISSGLVPNPISAAPYVPPTSKDLEILFQPMFDEYLEPPLVERPVSPAPAI</sequence>
<dbReference type="EMBL" id="BKCJ011368941">
    <property type="protein sequence ID" value="GFD26462.1"/>
    <property type="molecule type" value="Genomic_DNA"/>
</dbReference>
<evidence type="ECO:0000259" key="1">
    <source>
        <dbReference type="Pfam" id="PF25597"/>
    </source>
</evidence>
<protein>
    <submittedName>
        <fullName evidence="2">Integrase, catalytic region, zinc finger, CCHC-type, peptidase aspartic, catalytic</fullName>
    </submittedName>
</protein>
<feature type="non-terminal residue" evidence="2">
    <location>
        <position position="1"/>
    </location>
</feature>
<feature type="domain" description="Retroviral polymerase SH3-like" evidence="1">
    <location>
        <begin position="23"/>
        <end position="76"/>
    </location>
</feature>
<proteinExistence type="predicted"/>
<dbReference type="AlphaFoldDB" id="A0A699USY8"/>
<name>A0A699USY8_TANCI</name>
<dbReference type="InterPro" id="IPR057670">
    <property type="entry name" value="SH3_retrovirus"/>
</dbReference>
<comment type="caution">
    <text evidence="2">The sequence shown here is derived from an EMBL/GenBank/DDBJ whole genome shotgun (WGS) entry which is preliminary data.</text>
</comment>